<evidence type="ECO:0000256" key="1">
    <source>
        <dbReference type="SAM" id="Phobius"/>
    </source>
</evidence>
<feature type="transmembrane region" description="Helical" evidence="1">
    <location>
        <begin position="12"/>
        <end position="33"/>
    </location>
</feature>
<dbReference type="EMBL" id="CP134050">
    <property type="protein sequence ID" value="WNC13390.1"/>
    <property type="molecule type" value="Genomic_DNA"/>
</dbReference>
<protein>
    <recommendedName>
        <fullName evidence="4">DUF4083 domain-containing protein</fullName>
    </recommendedName>
</protein>
<evidence type="ECO:0008006" key="4">
    <source>
        <dbReference type="Google" id="ProtNLM"/>
    </source>
</evidence>
<evidence type="ECO:0000313" key="3">
    <source>
        <dbReference type="Proteomes" id="UP001256827"/>
    </source>
</evidence>
<proteinExistence type="predicted"/>
<organism evidence="2 3">
    <name type="scientific">Brevibacillus brevis</name>
    <name type="common">Bacillus brevis</name>
    <dbReference type="NCBI Taxonomy" id="1393"/>
    <lineage>
        <taxon>Bacteria</taxon>
        <taxon>Bacillati</taxon>
        <taxon>Bacillota</taxon>
        <taxon>Bacilli</taxon>
        <taxon>Bacillales</taxon>
        <taxon>Paenibacillaceae</taxon>
        <taxon>Brevibacillus</taxon>
    </lineage>
</organism>
<name>A0ABY9T000_BREBE</name>
<sequence>MSALSLSPSIVLLVPLLFYALVVYFIISVIVFMKRKTKLDQQQNEKLDHLIQLLQNRERQE</sequence>
<keyword evidence="1" id="KW-1133">Transmembrane helix</keyword>
<gene>
    <name evidence="2" type="ORF">RGB73_22220</name>
</gene>
<dbReference type="Proteomes" id="UP001256827">
    <property type="component" value="Chromosome"/>
</dbReference>
<evidence type="ECO:0000313" key="2">
    <source>
        <dbReference type="EMBL" id="WNC13390.1"/>
    </source>
</evidence>
<keyword evidence="3" id="KW-1185">Reference proteome</keyword>
<keyword evidence="1" id="KW-0472">Membrane</keyword>
<dbReference type="RefSeq" id="WP_310764894.1">
    <property type="nucleotide sequence ID" value="NZ_CP134050.1"/>
</dbReference>
<accession>A0ABY9T000</accession>
<reference evidence="2 3" key="1">
    <citation type="submission" date="2023-09" db="EMBL/GenBank/DDBJ databases">
        <title>Complete Genome and Methylome dissection of Bacillus brevis NEB573 original source of BbsI restriction endonuclease.</title>
        <authorList>
            <person name="Fomenkov A."/>
            <person name="Roberts R.D."/>
        </authorList>
    </citation>
    <scope>NUCLEOTIDE SEQUENCE [LARGE SCALE GENOMIC DNA]</scope>
    <source>
        <strain evidence="2 3">NEB573</strain>
    </source>
</reference>
<keyword evidence="1" id="KW-0812">Transmembrane</keyword>